<evidence type="ECO:0000256" key="1">
    <source>
        <dbReference type="SAM" id="MobiDB-lite"/>
    </source>
</evidence>
<dbReference type="AlphaFoldDB" id="A0A6A6FNK9"/>
<sequence>NLEQGLHIISNSSYNTSTRKNAPHEPSENRAHHGQQSTWKGYGRPTNPPSAGRNASAAVKVKSPAESLGSPSWEPKMTPSRKGDDLYLSVSVATPQASHFHRVYEGR</sequence>
<keyword evidence="3" id="KW-1185">Reference proteome</keyword>
<protein>
    <submittedName>
        <fullName evidence="2">Uncharacterized protein</fullName>
    </submittedName>
</protein>
<gene>
    <name evidence="2" type="ORF">CERZMDRAFT_90272</name>
</gene>
<name>A0A6A6FNK9_9PEZI</name>
<feature type="non-terminal residue" evidence="2">
    <location>
        <position position="1"/>
    </location>
</feature>
<organism evidence="2 3">
    <name type="scientific">Cercospora zeae-maydis SCOH1-5</name>
    <dbReference type="NCBI Taxonomy" id="717836"/>
    <lineage>
        <taxon>Eukaryota</taxon>
        <taxon>Fungi</taxon>
        <taxon>Dikarya</taxon>
        <taxon>Ascomycota</taxon>
        <taxon>Pezizomycotina</taxon>
        <taxon>Dothideomycetes</taxon>
        <taxon>Dothideomycetidae</taxon>
        <taxon>Mycosphaerellales</taxon>
        <taxon>Mycosphaerellaceae</taxon>
        <taxon>Cercospora</taxon>
    </lineage>
</organism>
<evidence type="ECO:0000313" key="2">
    <source>
        <dbReference type="EMBL" id="KAF2215027.1"/>
    </source>
</evidence>
<reference evidence="2" key="1">
    <citation type="journal article" date="2020" name="Stud. Mycol.">
        <title>101 Dothideomycetes genomes: a test case for predicting lifestyles and emergence of pathogens.</title>
        <authorList>
            <person name="Haridas S."/>
            <person name="Albert R."/>
            <person name="Binder M."/>
            <person name="Bloem J."/>
            <person name="Labutti K."/>
            <person name="Salamov A."/>
            <person name="Andreopoulos B."/>
            <person name="Baker S."/>
            <person name="Barry K."/>
            <person name="Bills G."/>
            <person name="Bluhm B."/>
            <person name="Cannon C."/>
            <person name="Castanera R."/>
            <person name="Culley D."/>
            <person name="Daum C."/>
            <person name="Ezra D."/>
            <person name="Gonzalez J."/>
            <person name="Henrissat B."/>
            <person name="Kuo A."/>
            <person name="Liang C."/>
            <person name="Lipzen A."/>
            <person name="Lutzoni F."/>
            <person name="Magnuson J."/>
            <person name="Mondo S."/>
            <person name="Nolan M."/>
            <person name="Ohm R."/>
            <person name="Pangilinan J."/>
            <person name="Park H.-J."/>
            <person name="Ramirez L."/>
            <person name="Alfaro M."/>
            <person name="Sun H."/>
            <person name="Tritt A."/>
            <person name="Yoshinaga Y."/>
            <person name="Zwiers L.-H."/>
            <person name="Turgeon B."/>
            <person name="Goodwin S."/>
            <person name="Spatafora J."/>
            <person name="Crous P."/>
            <person name="Grigoriev I."/>
        </authorList>
    </citation>
    <scope>NUCLEOTIDE SEQUENCE</scope>
    <source>
        <strain evidence="2">SCOH1-5</strain>
    </source>
</reference>
<feature type="compositionally biased region" description="Polar residues" evidence="1">
    <location>
        <begin position="1"/>
        <end position="20"/>
    </location>
</feature>
<dbReference type="EMBL" id="ML992667">
    <property type="protein sequence ID" value="KAF2215027.1"/>
    <property type="molecule type" value="Genomic_DNA"/>
</dbReference>
<accession>A0A6A6FNK9</accession>
<feature type="compositionally biased region" description="Basic and acidic residues" evidence="1">
    <location>
        <begin position="22"/>
        <end position="31"/>
    </location>
</feature>
<dbReference type="OrthoDB" id="3946741at2759"/>
<evidence type="ECO:0000313" key="3">
    <source>
        <dbReference type="Proteomes" id="UP000799539"/>
    </source>
</evidence>
<proteinExistence type="predicted"/>
<dbReference type="Proteomes" id="UP000799539">
    <property type="component" value="Unassembled WGS sequence"/>
</dbReference>
<feature type="region of interest" description="Disordered" evidence="1">
    <location>
        <begin position="1"/>
        <end position="84"/>
    </location>
</feature>